<dbReference type="InterPro" id="IPR001261">
    <property type="entry name" value="ArgE/DapE_CS"/>
</dbReference>
<keyword evidence="5 7" id="KW-0862">Zinc</keyword>
<evidence type="ECO:0000259" key="9">
    <source>
        <dbReference type="Pfam" id="PF07687"/>
    </source>
</evidence>
<dbReference type="Proteomes" id="UP000186136">
    <property type="component" value="Unassembled WGS sequence"/>
</dbReference>
<evidence type="ECO:0000256" key="8">
    <source>
        <dbReference type="SAM" id="Phobius"/>
    </source>
</evidence>
<dbReference type="GO" id="GO:0000328">
    <property type="term" value="C:fungal-type vacuole lumen"/>
    <property type="evidence" value="ECO:0007669"/>
    <property type="project" value="TreeGrafter"/>
</dbReference>
<feature type="binding site" evidence="7">
    <location>
        <position position="233"/>
    </location>
    <ligand>
        <name>Zn(2+)</name>
        <dbReference type="ChEBI" id="CHEBI:29105"/>
        <label>1</label>
    </ligand>
</feature>
<dbReference type="SUPFAM" id="SSF53187">
    <property type="entry name" value="Zn-dependent exopeptidases"/>
    <property type="match status" value="1"/>
</dbReference>
<dbReference type="InterPro" id="IPR017141">
    <property type="entry name" value="Pept_M20_carboxypep"/>
</dbReference>
<feature type="binding site" evidence="7">
    <location>
        <position position="543"/>
    </location>
    <ligand>
        <name>Zn(2+)</name>
        <dbReference type="ChEBI" id="CHEBI:29105"/>
        <label>1</label>
    </ligand>
</feature>
<dbReference type="CDD" id="cd05674">
    <property type="entry name" value="M20_yscS"/>
    <property type="match status" value="1"/>
</dbReference>
<proteinExistence type="inferred from homology"/>
<reference evidence="10 11" key="1">
    <citation type="submission" date="2016-08" db="EMBL/GenBank/DDBJ databases">
        <title>Whole genome shotgun sequence of Pichia membranifaciens KS47-1.</title>
        <authorList>
            <person name="Konishi M."/>
            <person name="Ishida M."/>
            <person name="Arakawa T."/>
            <person name="Kato Y."/>
            <person name="Horiuchi J."/>
        </authorList>
    </citation>
    <scope>NUCLEOTIDE SEQUENCE [LARGE SCALE GENOMIC DNA]</scope>
    <source>
        <strain evidence="10 11">KS47-1</strain>
    </source>
</reference>
<dbReference type="Gene3D" id="3.40.630.10">
    <property type="entry name" value="Zn peptidases"/>
    <property type="match status" value="1"/>
</dbReference>
<evidence type="ECO:0000313" key="10">
    <source>
        <dbReference type="EMBL" id="GAV28784.1"/>
    </source>
</evidence>
<accession>A0A1Q2YGX0</accession>
<dbReference type="OrthoDB" id="3064516at2759"/>
<evidence type="ECO:0000256" key="1">
    <source>
        <dbReference type="ARBA" id="ARBA00006247"/>
    </source>
</evidence>
<dbReference type="Gene3D" id="1.10.150.900">
    <property type="match status" value="1"/>
</dbReference>
<dbReference type="PANTHER" id="PTHR45962:SF1">
    <property type="entry name" value="N-FATTY-ACYL-AMINO ACID SYNTHASE_HYDROLASE PM20D1"/>
    <property type="match status" value="1"/>
</dbReference>
<feature type="active site" evidence="6">
    <location>
        <position position="166"/>
    </location>
</feature>
<dbReference type="SUPFAM" id="SSF55031">
    <property type="entry name" value="Bacterial exopeptidase dimerisation domain"/>
    <property type="match status" value="1"/>
</dbReference>
<name>A0A1Q2YGX0_9ASCO</name>
<evidence type="ECO:0000313" key="11">
    <source>
        <dbReference type="Proteomes" id="UP000186136"/>
    </source>
</evidence>
<feature type="binding site" evidence="7">
    <location>
        <position position="197"/>
    </location>
    <ligand>
        <name>Zn(2+)</name>
        <dbReference type="ChEBI" id="CHEBI:29105"/>
        <label>1</label>
    </ligand>
</feature>
<dbReference type="GO" id="GO:0046872">
    <property type="term" value="F:metal ion binding"/>
    <property type="evidence" value="ECO:0007669"/>
    <property type="project" value="UniProtKB-KW"/>
</dbReference>
<keyword evidence="8" id="KW-1133">Transmembrane helix</keyword>
<feature type="transmembrane region" description="Helical" evidence="8">
    <location>
        <begin position="29"/>
        <end position="46"/>
    </location>
</feature>
<sequence length="573" mass="64363">MSFHDIKYIELGDNETVEKKRGFFSVKKLVFLVFAALAVGFFHPYTNCFSEVGKASSTSVSDSVLCPIPSKVPIKEHDVVQYILTDKEYQKGVIDRFSKSLQVKTVIYDNTKDYSEMQKFHDYLEESFPLVYKTANVYKVNTYGLVFHFPGSNENLKPIMLAAHMDTVPIGDPSDWNENPFSGRFDGDKFYGRGASDCKNLLVGLMEATEKLIADGKSDFERGVILAFGYDEEASGWQGAYHIGQFIEEKFGANSIEAIVDEGPVMFLDFMGDYYSMIISGEKGYSDLTVEVNTPGGHSSLPKDHTSIGMISRFIYDYENDPFEAILVPENPMMGFFECAAEQGHLPKPLADAGKSARSDKKARDVILSYSHDNTFLKYLLRTSQAIDIINGGDKANSLPRSVTAVINHRIIYGNDFDTIWSKAAKHGTTVANKYNIGLTVNDEVLFPETENGNMVISYFGTPLKTAKATSTESEFWGEFTGLIKSFYEDEVFPEKFETGAKNFIITPSIMTGNTDTRHYWNLTDNIFRVQPGSLNIFDANVHGPNEWVDLTTHLQSISFYYNYISHFSIKGE</sequence>
<evidence type="ECO:0000256" key="4">
    <source>
        <dbReference type="ARBA" id="ARBA00022801"/>
    </source>
</evidence>
<dbReference type="InterPro" id="IPR036264">
    <property type="entry name" value="Bact_exopeptidase_dim_dom"/>
</dbReference>
<dbReference type="InterPro" id="IPR047177">
    <property type="entry name" value="Pept_M20A"/>
</dbReference>
<dbReference type="Gene3D" id="3.30.70.360">
    <property type="match status" value="1"/>
</dbReference>
<dbReference type="GO" id="GO:0051603">
    <property type="term" value="P:proteolysis involved in protein catabolic process"/>
    <property type="evidence" value="ECO:0007669"/>
    <property type="project" value="TreeGrafter"/>
</dbReference>
<dbReference type="GO" id="GO:0004181">
    <property type="term" value="F:metallocarboxypeptidase activity"/>
    <property type="evidence" value="ECO:0007669"/>
    <property type="project" value="InterPro"/>
</dbReference>
<keyword evidence="8" id="KW-0472">Membrane</keyword>
<organism evidence="10 11">
    <name type="scientific">Pichia membranifaciens</name>
    <dbReference type="NCBI Taxonomy" id="4926"/>
    <lineage>
        <taxon>Eukaryota</taxon>
        <taxon>Fungi</taxon>
        <taxon>Dikarya</taxon>
        <taxon>Ascomycota</taxon>
        <taxon>Saccharomycotina</taxon>
        <taxon>Pichiomycetes</taxon>
        <taxon>Pichiales</taxon>
        <taxon>Pichiaceae</taxon>
        <taxon>Pichia</taxon>
    </lineage>
</organism>
<dbReference type="Pfam" id="PF01546">
    <property type="entry name" value="Peptidase_M20"/>
    <property type="match status" value="1"/>
</dbReference>
<keyword evidence="8" id="KW-0812">Transmembrane</keyword>
<dbReference type="AlphaFoldDB" id="A0A1Q2YGX0"/>
<evidence type="ECO:0000256" key="5">
    <source>
        <dbReference type="ARBA" id="ARBA00022833"/>
    </source>
</evidence>
<dbReference type="EMBL" id="BDGI01000087">
    <property type="protein sequence ID" value="GAV28784.1"/>
    <property type="molecule type" value="Genomic_DNA"/>
</dbReference>
<comment type="similarity">
    <text evidence="1">Belongs to the peptidase M20A family.</text>
</comment>
<evidence type="ECO:0000256" key="7">
    <source>
        <dbReference type="PIRSR" id="PIRSR037217-2"/>
    </source>
</evidence>
<dbReference type="PROSITE" id="PS00759">
    <property type="entry name" value="ARGE_DAPE_CPG2_2"/>
    <property type="match status" value="1"/>
</dbReference>
<dbReference type="Pfam" id="PF07687">
    <property type="entry name" value="M20_dimer"/>
    <property type="match status" value="1"/>
</dbReference>
<keyword evidence="3 7" id="KW-0479">Metal-binding</keyword>
<comment type="caution">
    <text evidence="10">The sequence shown here is derived from an EMBL/GenBank/DDBJ whole genome shotgun (WGS) entry which is preliminary data.</text>
</comment>
<evidence type="ECO:0000256" key="2">
    <source>
        <dbReference type="ARBA" id="ARBA00022670"/>
    </source>
</evidence>
<gene>
    <name evidence="10" type="ORF">PMKS-002259</name>
</gene>
<dbReference type="PIRSF" id="PIRSF037217">
    <property type="entry name" value="Carboxypeptidase_S"/>
    <property type="match status" value="1"/>
</dbReference>
<dbReference type="InterPro" id="IPR002933">
    <property type="entry name" value="Peptidase_M20"/>
</dbReference>
<keyword evidence="2" id="KW-0645">Protease</keyword>
<dbReference type="InterPro" id="IPR011650">
    <property type="entry name" value="Peptidase_M20_dimer"/>
</dbReference>
<keyword evidence="4" id="KW-0378">Hydrolase</keyword>
<keyword evidence="11" id="KW-1185">Reference proteome</keyword>
<feature type="domain" description="Peptidase M20 dimerisation" evidence="9">
    <location>
        <begin position="281"/>
        <end position="430"/>
    </location>
</feature>
<dbReference type="PROSITE" id="PS00758">
    <property type="entry name" value="ARGE_DAPE_CPG2_1"/>
    <property type="match status" value="1"/>
</dbReference>
<evidence type="ECO:0000256" key="3">
    <source>
        <dbReference type="ARBA" id="ARBA00022723"/>
    </source>
</evidence>
<feature type="binding site" evidence="7">
    <location>
        <position position="164"/>
    </location>
    <ligand>
        <name>Zn(2+)</name>
        <dbReference type="ChEBI" id="CHEBI:29105"/>
        <label>2</label>
    </ligand>
</feature>
<feature type="binding site" evidence="7">
    <location>
        <position position="197"/>
    </location>
    <ligand>
        <name>Zn(2+)</name>
        <dbReference type="ChEBI" id="CHEBI:29105"/>
        <label>2</label>
    </ligand>
</feature>
<dbReference type="PANTHER" id="PTHR45962">
    <property type="entry name" value="N-FATTY-ACYL-AMINO ACID SYNTHASE/HYDROLASE PM20D1"/>
    <property type="match status" value="1"/>
</dbReference>
<feature type="binding site" evidence="7">
    <location>
        <position position="261"/>
    </location>
    <ligand>
        <name>Zn(2+)</name>
        <dbReference type="ChEBI" id="CHEBI:29105"/>
        <label>2</label>
    </ligand>
</feature>
<evidence type="ECO:0000256" key="6">
    <source>
        <dbReference type="PIRSR" id="PIRSR037217-1"/>
    </source>
</evidence>
<feature type="active site" description="Proton acceptor" evidence="6">
    <location>
        <position position="232"/>
    </location>
</feature>
<protein>
    <recommendedName>
        <fullName evidence="9">Peptidase M20 dimerisation domain-containing protein</fullName>
    </recommendedName>
</protein>